<evidence type="ECO:0000256" key="8">
    <source>
        <dbReference type="ARBA" id="ARBA00022729"/>
    </source>
</evidence>
<comment type="similarity">
    <text evidence="3">Belongs to the TRAP-delta family.</text>
</comment>
<evidence type="ECO:0000256" key="13">
    <source>
        <dbReference type="ARBA" id="ARBA00023157"/>
    </source>
</evidence>
<comment type="caution">
    <text evidence="16">The sequence shown here is derived from an EMBL/GenBank/DDBJ whole genome shotgun (WGS) entry which is preliminary data.</text>
</comment>
<keyword evidence="11" id="KW-1133">Transmembrane helix</keyword>
<keyword evidence="7" id="KW-0812">Transmembrane</keyword>
<dbReference type="OrthoDB" id="10055808at2759"/>
<evidence type="ECO:0000256" key="2">
    <source>
        <dbReference type="ARBA" id="ARBA00004115"/>
    </source>
</evidence>
<keyword evidence="12" id="KW-0472">Membrane</keyword>
<accession>A0A3S1CBR4</accession>
<comment type="subunit">
    <text evidence="4">Heterotetramer of TRAP-alpha, TRAP-beta, TRAP-delta and TRAP-gamma.</text>
</comment>
<feature type="signal peptide" evidence="15">
    <location>
        <begin position="1"/>
        <end position="22"/>
    </location>
</feature>
<evidence type="ECO:0000256" key="10">
    <source>
        <dbReference type="ARBA" id="ARBA00022843"/>
    </source>
</evidence>
<keyword evidence="17" id="KW-1185">Reference proteome</keyword>
<organism evidence="16 17">
    <name type="scientific">Elysia chlorotica</name>
    <name type="common">Eastern emerald elysia</name>
    <name type="synonym">Sea slug</name>
    <dbReference type="NCBI Taxonomy" id="188477"/>
    <lineage>
        <taxon>Eukaryota</taxon>
        <taxon>Metazoa</taxon>
        <taxon>Spiralia</taxon>
        <taxon>Lophotrochozoa</taxon>
        <taxon>Mollusca</taxon>
        <taxon>Gastropoda</taxon>
        <taxon>Heterobranchia</taxon>
        <taxon>Euthyneura</taxon>
        <taxon>Panpulmonata</taxon>
        <taxon>Sacoglossa</taxon>
        <taxon>Placobranchoidea</taxon>
        <taxon>Plakobranchidae</taxon>
        <taxon>Elysia</taxon>
    </lineage>
</organism>
<evidence type="ECO:0000256" key="11">
    <source>
        <dbReference type="ARBA" id="ARBA00022989"/>
    </source>
</evidence>
<keyword evidence="6" id="KW-1017">Isopeptide bond</keyword>
<keyword evidence="13" id="KW-1015">Disulfide bond</keyword>
<gene>
    <name evidence="16" type="ORF">EGW08_003863</name>
</gene>
<evidence type="ECO:0000256" key="1">
    <source>
        <dbReference type="ARBA" id="ARBA00002838"/>
    </source>
</evidence>
<keyword evidence="10" id="KW-0832">Ubl conjugation</keyword>
<dbReference type="Pfam" id="PF05404">
    <property type="entry name" value="TRAP-delta"/>
    <property type="match status" value="1"/>
</dbReference>
<dbReference type="Proteomes" id="UP000271974">
    <property type="component" value="Unassembled WGS sequence"/>
</dbReference>
<evidence type="ECO:0000256" key="7">
    <source>
        <dbReference type="ARBA" id="ARBA00022692"/>
    </source>
</evidence>
<evidence type="ECO:0000313" key="16">
    <source>
        <dbReference type="EMBL" id="RUS88351.1"/>
    </source>
</evidence>
<evidence type="ECO:0000256" key="15">
    <source>
        <dbReference type="SAM" id="SignalP"/>
    </source>
</evidence>
<proteinExistence type="inferred from homology"/>
<dbReference type="InterPro" id="IPR008855">
    <property type="entry name" value="TRAP-delta"/>
</dbReference>
<sequence>MAALLKTLVAFTLVLLPVSISGDTCLAPKVTSQSYSTPEAVVSFDTVIIVEFSLTCKNNLKNINLYADVAGRTLPATKTSEPNKYQISLTDEPKKLPSGAYEIRFFDEEGFALLRKAQRSGESTGNLKPLFTINLNHPGIWSGPLIQSEFVAAMTAIIVWWMAYTQRGKLLA</sequence>
<evidence type="ECO:0000256" key="12">
    <source>
        <dbReference type="ARBA" id="ARBA00023136"/>
    </source>
</evidence>
<dbReference type="EMBL" id="RQTK01000085">
    <property type="protein sequence ID" value="RUS88351.1"/>
    <property type="molecule type" value="Genomic_DNA"/>
</dbReference>
<evidence type="ECO:0000256" key="5">
    <source>
        <dbReference type="ARBA" id="ARBA00014387"/>
    </source>
</evidence>
<dbReference type="GO" id="GO:0005789">
    <property type="term" value="C:endoplasmic reticulum membrane"/>
    <property type="evidence" value="ECO:0007669"/>
    <property type="project" value="UniProtKB-SubCell"/>
</dbReference>
<evidence type="ECO:0000256" key="6">
    <source>
        <dbReference type="ARBA" id="ARBA00022499"/>
    </source>
</evidence>
<keyword evidence="8 15" id="KW-0732">Signal</keyword>
<keyword evidence="9" id="KW-0256">Endoplasmic reticulum</keyword>
<protein>
    <recommendedName>
        <fullName evidence="5">Translocon-associated protein subunit delta</fullName>
    </recommendedName>
    <alternativeName>
        <fullName evidence="14">Signal sequence receptor subunit delta</fullName>
    </alternativeName>
</protein>
<evidence type="ECO:0000256" key="3">
    <source>
        <dbReference type="ARBA" id="ARBA00009294"/>
    </source>
</evidence>
<dbReference type="AlphaFoldDB" id="A0A3S1CBR4"/>
<evidence type="ECO:0000256" key="14">
    <source>
        <dbReference type="ARBA" id="ARBA00031791"/>
    </source>
</evidence>
<evidence type="ECO:0000256" key="4">
    <source>
        <dbReference type="ARBA" id="ARBA00011819"/>
    </source>
</evidence>
<feature type="chain" id="PRO_5018560149" description="Translocon-associated protein subunit delta" evidence="15">
    <location>
        <begin position="23"/>
        <end position="172"/>
    </location>
</feature>
<comment type="function">
    <text evidence="1">TRAP proteins are part of a complex whose function is to bind calcium to the ER membrane and thereby regulate the retention of ER resident proteins.</text>
</comment>
<dbReference type="STRING" id="188477.A0A3S1CBR4"/>
<dbReference type="PANTHER" id="PTHR12731">
    <property type="entry name" value="TRANSLOCON-ASSOCIATED PROTEIN, DELTA SUBUNIT"/>
    <property type="match status" value="1"/>
</dbReference>
<evidence type="ECO:0000313" key="17">
    <source>
        <dbReference type="Proteomes" id="UP000271974"/>
    </source>
</evidence>
<name>A0A3S1CBR4_ELYCH</name>
<dbReference type="PANTHER" id="PTHR12731:SF1">
    <property type="entry name" value="TRANSLOCON-ASSOCIATED PROTEIN SUBUNIT DELTA"/>
    <property type="match status" value="1"/>
</dbReference>
<reference evidence="16 17" key="1">
    <citation type="submission" date="2019-01" db="EMBL/GenBank/DDBJ databases">
        <title>A draft genome assembly of the solar-powered sea slug Elysia chlorotica.</title>
        <authorList>
            <person name="Cai H."/>
            <person name="Li Q."/>
            <person name="Fang X."/>
            <person name="Li J."/>
            <person name="Curtis N.E."/>
            <person name="Altenburger A."/>
            <person name="Shibata T."/>
            <person name="Feng M."/>
            <person name="Maeda T."/>
            <person name="Schwartz J.A."/>
            <person name="Shigenobu S."/>
            <person name="Lundholm N."/>
            <person name="Nishiyama T."/>
            <person name="Yang H."/>
            <person name="Hasebe M."/>
            <person name="Li S."/>
            <person name="Pierce S.K."/>
            <person name="Wang J."/>
        </authorList>
    </citation>
    <scope>NUCLEOTIDE SEQUENCE [LARGE SCALE GENOMIC DNA]</scope>
    <source>
        <strain evidence="16">EC2010</strain>
        <tissue evidence="16">Whole organism of an adult</tissue>
    </source>
</reference>
<comment type="subcellular location">
    <subcellularLocation>
        <location evidence="2">Endoplasmic reticulum membrane</location>
        <topology evidence="2">Single-pass type I membrane protein</topology>
    </subcellularLocation>
</comment>
<evidence type="ECO:0000256" key="9">
    <source>
        <dbReference type="ARBA" id="ARBA00022824"/>
    </source>
</evidence>